<reference evidence="6 7" key="1">
    <citation type="submission" date="2017-12" db="EMBL/GenBank/DDBJ databases">
        <title>Anaerobic carbon monoxide metabolism by Pleomorphomonas carboxyditropha sp. nov., a new mesophilic hydrogenogenic carboxidotroph.</title>
        <authorList>
            <person name="Esquivel-Elizondo S."/>
            <person name="Krajmalnik-Brown R."/>
        </authorList>
    </citation>
    <scope>NUCLEOTIDE SEQUENCE [LARGE SCALE GENOMIC DNA]</scope>
    <source>
        <strain evidence="6 7">R5-392</strain>
    </source>
</reference>
<proteinExistence type="predicted"/>
<keyword evidence="2" id="KW-0863">Zinc-finger</keyword>
<dbReference type="EMBL" id="PJNW01000002">
    <property type="protein sequence ID" value="PKR90881.1"/>
    <property type="molecule type" value="Genomic_DNA"/>
</dbReference>
<dbReference type="GO" id="GO:1900378">
    <property type="term" value="P:positive regulation of secondary metabolite biosynthetic process"/>
    <property type="evidence" value="ECO:0007669"/>
    <property type="project" value="TreeGrafter"/>
</dbReference>
<dbReference type="PROSITE" id="PS51128">
    <property type="entry name" value="ZF_DKSA_2"/>
    <property type="match status" value="1"/>
</dbReference>
<dbReference type="Proteomes" id="UP000233491">
    <property type="component" value="Unassembled WGS sequence"/>
</dbReference>
<keyword evidence="1" id="KW-0479">Metal-binding</keyword>
<name>A0A1I4Q7E9_9HYPH</name>
<accession>A0A1I4Q7E9</accession>
<comment type="caution">
    <text evidence="6">The sequence shown here is derived from an EMBL/GenBank/DDBJ whole genome shotgun (WGS) entry which is preliminary data.</text>
</comment>
<sequence>MNVEELKQQAEERVEAERQKRIDAAKAAVAAPGTENCIDCGDAIPADRRIAAPWAKRCIECQEFYEAERLAK</sequence>
<evidence type="ECO:0000256" key="2">
    <source>
        <dbReference type="ARBA" id="ARBA00022771"/>
    </source>
</evidence>
<evidence type="ECO:0000256" key="1">
    <source>
        <dbReference type="ARBA" id="ARBA00022723"/>
    </source>
</evidence>
<dbReference type="InterPro" id="IPR000962">
    <property type="entry name" value="Znf_DskA_TraR"/>
</dbReference>
<dbReference type="RefSeq" id="WP_101288144.1">
    <property type="nucleotide sequence ID" value="NZ_FOUQ01000001.1"/>
</dbReference>
<dbReference type="Pfam" id="PF01258">
    <property type="entry name" value="zf-dskA_traR"/>
    <property type="match status" value="1"/>
</dbReference>
<dbReference type="SUPFAM" id="SSF57716">
    <property type="entry name" value="Glucocorticoid receptor-like (DNA-binding domain)"/>
    <property type="match status" value="1"/>
</dbReference>
<feature type="domain" description="Zinc finger DksA/TraR C4-type" evidence="5">
    <location>
        <begin position="35"/>
        <end position="66"/>
    </location>
</feature>
<dbReference type="GO" id="GO:0008270">
    <property type="term" value="F:zinc ion binding"/>
    <property type="evidence" value="ECO:0007669"/>
    <property type="project" value="UniProtKB-KW"/>
</dbReference>
<keyword evidence="3" id="KW-0862">Zinc</keyword>
<dbReference type="PANTHER" id="PTHR38777">
    <property type="entry name" value="FELS-2 PROPHAGE PROTEIN"/>
    <property type="match status" value="1"/>
</dbReference>
<dbReference type="PANTHER" id="PTHR38777:SF1">
    <property type="entry name" value="DNAK SUPPRESSOR PROTEIN"/>
    <property type="match status" value="1"/>
</dbReference>
<evidence type="ECO:0000259" key="5">
    <source>
        <dbReference type="Pfam" id="PF01258"/>
    </source>
</evidence>
<dbReference type="OrthoDB" id="962301at2"/>
<keyword evidence="7" id="KW-1185">Reference proteome</keyword>
<organism evidence="6 7">
    <name type="scientific">Pleomorphomonas diazotrophica</name>
    <dbReference type="NCBI Taxonomy" id="1166257"/>
    <lineage>
        <taxon>Bacteria</taxon>
        <taxon>Pseudomonadati</taxon>
        <taxon>Pseudomonadota</taxon>
        <taxon>Alphaproteobacteria</taxon>
        <taxon>Hyphomicrobiales</taxon>
        <taxon>Pleomorphomonadaceae</taxon>
        <taxon>Pleomorphomonas</taxon>
    </lineage>
</organism>
<dbReference type="AlphaFoldDB" id="A0A1I4Q7E9"/>
<evidence type="ECO:0000313" key="6">
    <source>
        <dbReference type="EMBL" id="PKR90881.1"/>
    </source>
</evidence>
<evidence type="ECO:0000313" key="7">
    <source>
        <dbReference type="Proteomes" id="UP000233491"/>
    </source>
</evidence>
<dbReference type="Gene3D" id="1.20.120.910">
    <property type="entry name" value="DksA, coiled-coil domain"/>
    <property type="match status" value="1"/>
</dbReference>
<evidence type="ECO:0000256" key="3">
    <source>
        <dbReference type="ARBA" id="ARBA00022833"/>
    </source>
</evidence>
<protein>
    <submittedName>
        <fullName evidence="6">Molecular chaperone DnaK</fullName>
    </submittedName>
</protein>
<evidence type="ECO:0000256" key="4">
    <source>
        <dbReference type="PROSITE-ProRule" id="PRU00510"/>
    </source>
</evidence>
<gene>
    <name evidence="6" type="ORF">CXZ10_05910</name>
</gene>
<feature type="zinc finger region" description="dksA C4-type" evidence="4">
    <location>
        <begin position="37"/>
        <end position="61"/>
    </location>
</feature>